<accession>A0A6J6ZK75</accession>
<proteinExistence type="predicted"/>
<sequence length="50" mass="5169">MPTVTDDPPDVGTLIARLPSIALPPTTGAVNRFIAGEPIKPATNTFCGFS</sequence>
<reference evidence="1" key="1">
    <citation type="submission" date="2020-05" db="EMBL/GenBank/DDBJ databases">
        <authorList>
            <person name="Chiriac C."/>
            <person name="Salcher M."/>
            <person name="Ghai R."/>
            <person name="Kavagutti S V."/>
        </authorList>
    </citation>
    <scope>NUCLEOTIDE SEQUENCE</scope>
</reference>
<dbReference type="EMBL" id="CAFABB010000063">
    <property type="protein sequence ID" value="CAB4820196.1"/>
    <property type="molecule type" value="Genomic_DNA"/>
</dbReference>
<protein>
    <submittedName>
        <fullName evidence="1">Unannotated protein</fullName>
    </submittedName>
</protein>
<organism evidence="1">
    <name type="scientific">freshwater metagenome</name>
    <dbReference type="NCBI Taxonomy" id="449393"/>
    <lineage>
        <taxon>unclassified sequences</taxon>
        <taxon>metagenomes</taxon>
        <taxon>ecological metagenomes</taxon>
    </lineage>
</organism>
<name>A0A6J6ZK75_9ZZZZ</name>
<dbReference type="AlphaFoldDB" id="A0A6J6ZK75"/>
<evidence type="ECO:0000313" key="1">
    <source>
        <dbReference type="EMBL" id="CAB4820196.1"/>
    </source>
</evidence>
<gene>
    <name evidence="1" type="ORF">UFOPK3162_00431</name>
</gene>